<evidence type="ECO:0000256" key="4">
    <source>
        <dbReference type="ARBA" id="ARBA00023134"/>
    </source>
</evidence>
<dbReference type="PANTHER" id="PTHR10465:SF0">
    <property type="entry name" value="SARCALUMENIN"/>
    <property type="match status" value="1"/>
</dbReference>
<keyword evidence="2" id="KW-0547">Nucleotide-binding</keyword>
<dbReference type="GO" id="GO:0003924">
    <property type="term" value="F:GTPase activity"/>
    <property type="evidence" value="ECO:0007669"/>
    <property type="project" value="InterPro"/>
</dbReference>
<evidence type="ECO:0000256" key="2">
    <source>
        <dbReference type="ARBA" id="ARBA00022741"/>
    </source>
</evidence>
<dbReference type="RefSeq" id="WP_016646572.1">
    <property type="nucleotide sequence ID" value="NZ_KE340326.1"/>
</dbReference>
<keyword evidence="4" id="KW-0342">GTP-binding</keyword>
<dbReference type="Proteomes" id="UP000014539">
    <property type="component" value="Unassembled WGS sequence"/>
</dbReference>
<evidence type="ECO:0000256" key="5">
    <source>
        <dbReference type="ARBA" id="ARBA00023136"/>
    </source>
</evidence>
<sequence>MTISEICQKFDIDGVNERFQKSLEDKIEIGFLGEFSSGKSSLVNSLLGRDLLSINPLPTTKTVVEINFSNKDEFFKKDGDTISEISEDEFTNLQTKDGKFHLIANISAATERERERERESK</sequence>
<dbReference type="Pfam" id="PF00350">
    <property type="entry name" value="Dynamin_N"/>
    <property type="match status" value="1"/>
</dbReference>
<dbReference type="EMBL" id="AGYD01000005">
    <property type="protein sequence ID" value="EPH09198.1"/>
    <property type="molecule type" value="Genomic_DNA"/>
</dbReference>
<dbReference type="InterPro" id="IPR027417">
    <property type="entry name" value="P-loop_NTPase"/>
</dbReference>
<keyword evidence="5" id="KW-0472">Membrane</keyword>
<evidence type="ECO:0000256" key="3">
    <source>
        <dbReference type="ARBA" id="ARBA00022801"/>
    </source>
</evidence>
<evidence type="ECO:0000313" key="8">
    <source>
        <dbReference type="Proteomes" id="UP000014539"/>
    </source>
</evidence>
<evidence type="ECO:0000259" key="6">
    <source>
        <dbReference type="Pfam" id="PF00350"/>
    </source>
</evidence>
<dbReference type="HOGENOM" id="CLU_2033789_0_0_7"/>
<keyword evidence="8" id="KW-1185">Reference proteome</keyword>
<comment type="caution">
    <text evidence="7">The sequence shown here is derived from an EMBL/GenBank/DDBJ whole genome shotgun (WGS) entry which is preliminary data.</text>
</comment>
<keyword evidence="3" id="KW-0378">Hydrolase</keyword>
<accession>S3XV17</accession>
<dbReference type="InterPro" id="IPR045063">
    <property type="entry name" value="Dynamin_N"/>
</dbReference>
<dbReference type="InterPro" id="IPR027094">
    <property type="entry name" value="Mitofusin_fam"/>
</dbReference>
<protein>
    <recommendedName>
        <fullName evidence="6">Dynamin N-terminal domain-containing protein</fullName>
    </recommendedName>
</protein>
<dbReference type="AlphaFoldDB" id="S3XV17"/>
<dbReference type="GO" id="GO:0016020">
    <property type="term" value="C:membrane"/>
    <property type="evidence" value="ECO:0007669"/>
    <property type="project" value="UniProtKB-SubCell"/>
</dbReference>
<dbReference type="GO" id="GO:0005525">
    <property type="term" value="F:GTP binding"/>
    <property type="evidence" value="ECO:0007669"/>
    <property type="project" value="UniProtKB-KW"/>
</dbReference>
<comment type="subcellular location">
    <subcellularLocation>
        <location evidence="1">Membrane</location>
    </subcellularLocation>
</comment>
<evidence type="ECO:0000313" key="7">
    <source>
        <dbReference type="EMBL" id="EPH09198.1"/>
    </source>
</evidence>
<dbReference type="PANTHER" id="PTHR10465">
    <property type="entry name" value="TRANSMEMBRANE GTPASE FZO1"/>
    <property type="match status" value="1"/>
</dbReference>
<evidence type="ECO:0000256" key="1">
    <source>
        <dbReference type="ARBA" id="ARBA00004370"/>
    </source>
</evidence>
<dbReference type="SUPFAM" id="SSF52540">
    <property type="entry name" value="P-loop containing nucleoside triphosphate hydrolases"/>
    <property type="match status" value="1"/>
</dbReference>
<name>S3XV17_9BACT</name>
<feature type="domain" description="Dynamin N-terminal" evidence="6">
    <location>
        <begin position="29"/>
        <end position="101"/>
    </location>
</feature>
<reference evidence="7 8" key="1">
    <citation type="submission" date="2013-06" db="EMBL/GenBank/DDBJ databases">
        <title>The Genome Sequence of Campylobacter ureolyticus ACS-301-V-SCH3B.</title>
        <authorList>
            <consortium name="The Broad Institute Genomics Platform"/>
            <person name="Earl A."/>
            <person name="Ward D."/>
            <person name="Feldgarden M."/>
            <person name="Gevers D."/>
            <person name="Saerens B."/>
            <person name="Vaneechoutte M."/>
            <person name="Walker B."/>
            <person name="Young S."/>
            <person name="Zeng Q."/>
            <person name="Gargeya S."/>
            <person name="Fitzgerald M."/>
            <person name="Haas B."/>
            <person name="Abouelleil A."/>
            <person name="Allen A.W."/>
            <person name="Alvarado L."/>
            <person name="Arachchi H.M."/>
            <person name="Berlin A.M."/>
            <person name="Chapman S.B."/>
            <person name="Gainer-Dewar J."/>
            <person name="Goldberg J."/>
            <person name="Griggs A."/>
            <person name="Gujja S."/>
            <person name="Hansen M."/>
            <person name="Howarth C."/>
            <person name="Imamovic A."/>
            <person name="Ireland A."/>
            <person name="Larimer J."/>
            <person name="McCowan C."/>
            <person name="Murphy C."/>
            <person name="Pearson M."/>
            <person name="Poon T.W."/>
            <person name="Priest M."/>
            <person name="Roberts A."/>
            <person name="Saif S."/>
            <person name="Shea T."/>
            <person name="Sisk P."/>
            <person name="Sykes S."/>
            <person name="Wortman J."/>
            <person name="Nusbaum C."/>
            <person name="Birren B."/>
        </authorList>
    </citation>
    <scope>NUCLEOTIDE SEQUENCE [LARGE SCALE GENOMIC DNA]</scope>
    <source>
        <strain evidence="7 8">ACS-301-V-Sch3b</strain>
    </source>
</reference>
<organism evidence="7 8">
    <name type="scientific">Campylobacter ureolyticus ACS-301-V-Sch3b</name>
    <dbReference type="NCBI Taxonomy" id="883165"/>
    <lineage>
        <taxon>Bacteria</taxon>
        <taxon>Pseudomonadati</taxon>
        <taxon>Campylobacterota</taxon>
        <taxon>Epsilonproteobacteria</taxon>
        <taxon>Campylobacterales</taxon>
        <taxon>Campylobacteraceae</taxon>
        <taxon>Campylobacter</taxon>
    </lineage>
</organism>
<gene>
    <name evidence="7" type="ORF">HMPREF9309_00717</name>
</gene>
<proteinExistence type="predicted"/>
<dbReference type="Gene3D" id="3.40.50.300">
    <property type="entry name" value="P-loop containing nucleotide triphosphate hydrolases"/>
    <property type="match status" value="1"/>
</dbReference>